<feature type="chain" id="PRO_5004105604" description="PepSY domain-containing protein" evidence="1">
    <location>
        <begin position="27"/>
        <end position="105"/>
    </location>
</feature>
<dbReference type="Pfam" id="PF13670">
    <property type="entry name" value="PepSY_2"/>
    <property type="match status" value="1"/>
</dbReference>
<dbReference type="Proteomes" id="UP000005952">
    <property type="component" value="Chromosome"/>
</dbReference>
<accession>N0B2Z5</accession>
<feature type="signal peptide" evidence="1">
    <location>
        <begin position="1"/>
        <end position="26"/>
    </location>
</feature>
<name>N0B2Z5_9HYPH</name>
<proteinExistence type="predicted"/>
<evidence type="ECO:0000259" key="2">
    <source>
        <dbReference type="Pfam" id="PF13670"/>
    </source>
</evidence>
<gene>
    <name evidence="3" type="ORF">HYPDE_24283</name>
</gene>
<dbReference type="STRING" id="670307.HYPDE_24283"/>
<dbReference type="AlphaFoldDB" id="N0B2Z5"/>
<keyword evidence="4" id="KW-1185">Reference proteome</keyword>
<evidence type="ECO:0000256" key="1">
    <source>
        <dbReference type="SAM" id="SignalP"/>
    </source>
</evidence>
<evidence type="ECO:0000313" key="4">
    <source>
        <dbReference type="Proteomes" id="UP000005952"/>
    </source>
</evidence>
<dbReference type="KEGG" id="hdt:HYPDE_24283"/>
<feature type="domain" description="PepSY" evidence="2">
    <location>
        <begin position="11"/>
        <end position="93"/>
    </location>
</feature>
<dbReference type="EMBL" id="CP005587">
    <property type="protein sequence ID" value="AGK56542.1"/>
    <property type="molecule type" value="Genomic_DNA"/>
</dbReference>
<reference evidence="3 4" key="1">
    <citation type="journal article" date="2013" name="Genome Announc.">
        <title>Genome sequences for three denitrifying bacterial strains isolated from a uranium- and nitrate-contaminated subsurface environment.</title>
        <authorList>
            <person name="Venkatramanan R."/>
            <person name="Prakash O."/>
            <person name="Woyke T."/>
            <person name="Chain P."/>
            <person name="Goodwin L.A."/>
            <person name="Watson D."/>
            <person name="Brooks S."/>
            <person name="Kostka J.E."/>
            <person name="Green S.J."/>
        </authorList>
    </citation>
    <scope>NUCLEOTIDE SEQUENCE [LARGE SCALE GENOMIC DNA]</scope>
    <source>
        <strain evidence="3 4">1NES1</strain>
    </source>
</reference>
<dbReference type="HOGENOM" id="CLU_147864_4_1_5"/>
<sequence>MKKDHQMKRFLIATTAVLGLATTASAGSYGKPCTTEPNEKWMSLEAIQKIVKDHGYKVAKAKMKGTCAEVYALDTDGKRIEFFLDPATGNPVGANWKAPETKSGA</sequence>
<dbReference type="InterPro" id="IPR025711">
    <property type="entry name" value="PepSY"/>
</dbReference>
<keyword evidence="1" id="KW-0732">Signal</keyword>
<dbReference type="eggNOG" id="COG5591">
    <property type="taxonomic scope" value="Bacteria"/>
</dbReference>
<evidence type="ECO:0000313" key="3">
    <source>
        <dbReference type="EMBL" id="AGK56542.1"/>
    </source>
</evidence>
<organism evidence="3 4">
    <name type="scientific">Hyphomicrobium denitrificans 1NES1</name>
    <dbReference type="NCBI Taxonomy" id="670307"/>
    <lineage>
        <taxon>Bacteria</taxon>
        <taxon>Pseudomonadati</taxon>
        <taxon>Pseudomonadota</taxon>
        <taxon>Alphaproteobacteria</taxon>
        <taxon>Hyphomicrobiales</taxon>
        <taxon>Hyphomicrobiaceae</taxon>
        <taxon>Hyphomicrobium</taxon>
    </lineage>
</organism>
<protein>
    <recommendedName>
        <fullName evidence="2">PepSY domain-containing protein</fullName>
    </recommendedName>
</protein>